<name>A0A381VY34_9ZZZZ</name>
<organism evidence="1">
    <name type="scientific">marine metagenome</name>
    <dbReference type="NCBI Taxonomy" id="408172"/>
    <lineage>
        <taxon>unclassified sequences</taxon>
        <taxon>metagenomes</taxon>
        <taxon>ecological metagenomes</taxon>
    </lineage>
</organism>
<reference evidence="1" key="1">
    <citation type="submission" date="2018-05" db="EMBL/GenBank/DDBJ databases">
        <authorList>
            <person name="Lanie J.A."/>
            <person name="Ng W.-L."/>
            <person name="Kazmierczak K.M."/>
            <person name="Andrzejewski T.M."/>
            <person name="Davidsen T.M."/>
            <person name="Wayne K.J."/>
            <person name="Tettelin H."/>
            <person name="Glass J.I."/>
            <person name="Rusch D."/>
            <person name="Podicherti R."/>
            <person name="Tsui H.-C.T."/>
            <person name="Winkler M.E."/>
        </authorList>
    </citation>
    <scope>NUCLEOTIDE SEQUENCE</scope>
</reference>
<protein>
    <submittedName>
        <fullName evidence="1">Uncharacterized protein</fullName>
    </submittedName>
</protein>
<proteinExistence type="predicted"/>
<sequence length="129" mass="13413">MSAEVLLSDTFDQWRMKTNEWLSMTNSAGSSNFIKTNVTTNSTSNTTGSITTAGGMGIGASAVVGGDVKIFGNAQLNAPTVLDSFSPEGAFVNGGTVTVGVDDTGHDVKFFGATSGQYMLWDQSADELV</sequence>
<dbReference type="AlphaFoldDB" id="A0A381VY34"/>
<gene>
    <name evidence="1" type="ORF">METZ01_LOCUS98060</name>
</gene>
<evidence type="ECO:0000313" key="1">
    <source>
        <dbReference type="EMBL" id="SVA45206.1"/>
    </source>
</evidence>
<dbReference type="EMBL" id="UINC01010136">
    <property type="protein sequence ID" value="SVA45206.1"/>
    <property type="molecule type" value="Genomic_DNA"/>
</dbReference>
<accession>A0A381VY34</accession>
<feature type="non-terminal residue" evidence="1">
    <location>
        <position position="129"/>
    </location>
</feature>